<feature type="domain" description="4'-phosphopantetheinyl transferase N-terminal" evidence="15">
    <location>
        <begin position="35"/>
        <end position="102"/>
    </location>
</feature>
<dbReference type="GO" id="GO:0005886">
    <property type="term" value="C:plasma membrane"/>
    <property type="evidence" value="ECO:0007669"/>
    <property type="project" value="TreeGrafter"/>
</dbReference>
<comment type="cofactor">
    <cofactor evidence="13">
        <name>Mg(2+)</name>
        <dbReference type="ChEBI" id="CHEBI:18420"/>
    </cofactor>
</comment>
<comment type="function">
    <text evidence="1">Involved in the biosynthesis of the siderophore enterobactin (enterochelin), which is a macrocyclic trimeric lactone of N-(2,3-dihydroxybenzoyl)-serine. The serine trilactone serves as a scaffolding for the three catechol functionalities that provide hexadentate coordination for the tightly ligated iron(2+) atoms. Plays an essential role in the assembly of the enterobactin by catalyzing the transfer of the 4'-phosphopantetheine (Ppant) moiety from coenzyme A to the apo-domains of both EntB (ArCP domain) and EntF (PCP domain) to yield their holo-forms which make them competent for the activation of 2,3-dihydroxybenzoate (DHB) and L-serine, respectively.</text>
</comment>
<dbReference type="Proteomes" id="UP000054396">
    <property type="component" value="Unassembled WGS sequence"/>
</dbReference>
<comment type="caution">
    <text evidence="16">The sequence shown here is derived from an EMBL/GenBank/DDBJ whole genome shotgun (WGS) entry which is preliminary data.</text>
</comment>
<dbReference type="InterPro" id="IPR003542">
    <property type="entry name" value="Enbac_synth_compD-like"/>
</dbReference>
<dbReference type="Pfam" id="PF01648">
    <property type="entry name" value="ACPS"/>
    <property type="match status" value="1"/>
</dbReference>
<feature type="binding site" evidence="12">
    <location>
        <position position="55"/>
    </location>
    <ligand>
        <name>CoA</name>
        <dbReference type="ChEBI" id="CHEBI:57287"/>
    </ligand>
</feature>
<feature type="binding site" evidence="13">
    <location>
        <position position="115"/>
    </location>
    <ligand>
        <name>Mg(2+)</name>
        <dbReference type="ChEBI" id="CHEBI:18420"/>
    </ligand>
</feature>
<evidence type="ECO:0000259" key="14">
    <source>
        <dbReference type="Pfam" id="PF01648"/>
    </source>
</evidence>
<dbReference type="GO" id="GO:0009239">
    <property type="term" value="P:enterobactin biosynthetic process"/>
    <property type="evidence" value="ECO:0007669"/>
    <property type="project" value="UniProtKB-UniPathway"/>
</dbReference>
<accession>A0A0W7WHW4</accession>
<dbReference type="EMBL" id="LPXO01000008">
    <property type="protein sequence ID" value="KUF10173.1"/>
    <property type="molecule type" value="Genomic_DNA"/>
</dbReference>
<dbReference type="SUPFAM" id="SSF56214">
    <property type="entry name" value="4'-phosphopantetheinyl transferase"/>
    <property type="match status" value="1"/>
</dbReference>
<comment type="catalytic activity">
    <reaction evidence="11">
        <text>apo-[peptidyl-carrier protein] + CoA = holo-[peptidyl-carrier protein] + adenosine 3',5'-bisphosphate + H(+)</text>
        <dbReference type="Rhea" id="RHEA:46228"/>
        <dbReference type="Rhea" id="RHEA-COMP:11479"/>
        <dbReference type="Rhea" id="RHEA-COMP:11480"/>
        <dbReference type="ChEBI" id="CHEBI:15378"/>
        <dbReference type="ChEBI" id="CHEBI:29999"/>
        <dbReference type="ChEBI" id="CHEBI:57287"/>
        <dbReference type="ChEBI" id="CHEBI:58343"/>
        <dbReference type="ChEBI" id="CHEBI:64479"/>
    </reaction>
</comment>
<evidence type="ECO:0000256" key="6">
    <source>
        <dbReference type="ARBA" id="ARBA00022679"/>
    </source>
</evidence>
<evidence type="ECO:0000313" key="17">
    <source>
        <dbReference type="Proteomes" id="UP000054396"/>
    </source>
</evidence>
<evidence type="ECO:0000256" key="4">
    <source>
        <dbReference type="ARBA" id="ARBA00011503"/>
    </source>
</evidence>
<dbReference type="InterPro" id="IPR037143">
    <property type="entry name" value="4-PPantetheinyl_Trfase_dom_sf"/>
</dbReference>
<evidence type="ECO:0000256" key="3">
    <source>
        <dbReference type="ARBA" id="ARBA00008342"/>
    </source>
</evidence>
<dbReference type="PANTHER" id="PTHR38096">
    <property type="entry name" value="ENTEROBACTIN SYNTHASE COMPONENT D"/>
    <property type="match status" value="1"/>
</dbReference>
<dbReference type="InterPro" id="IPR041354">
    <property type="entry name" value="4PPT_N"/>
</dbReference>
<feature type="binding site" evidence="12">
    <location>
        <position position="47"/>
    </location>
    <ligand>
        <name>CoA</name>
        <dbReference type="ChEBI" id="CHEBI:57287"/>
    </ligand>
</feature>
<keyword evidence="13" id="KW-0460">Magnesium</keyword>
<evidence type="ECO:0000256" key="5">
    <source>
        <dbReference type="ARBA" id="ARBA00019087"/>
    </source>
</evidence>
<comment type="catalytic activity">
    <reaction evidence="10">
        <text>apo-[aryl-carrier protein] + CoA = holo-[aryl-carrier protein] + adenosine 3',5'-bisphosphate + H(+)</text>
        <dbReference type="Rhea" id="RHEA:48404"/>
        <dbReference type="Rhea" id="RHEA-COMP:15903"/>
        <dbReference type="Rhea" id="RHEA-COMP:17557"/>
        <dbReference type="ChEBI" id="CHEBI:15378"/>
        <dbReference type="ChEBI" id="CHEBI:29999"/>
        <dbReference type="ChEBI" id="CHEBI:57287"/>
        <dbReference type="ChEBI" id="CHEBI:58343"/>
        <dbReference type="ChEBI" id="CHEBI:64479"/>
    </reaction>
</comment>
<feature type="binding site" evidence="13">
    <location>
        <position position="113"/>
    </location>
    <ligand>
        <name>Mg(2+)</name>
        <dbReference type="ChEBI" id="CHEBI:18420"/>
    </ligand>
</feature>
<feature type="binding site" evidence="12">
    <location>
        <begin position="91"/>
        <end position="92"/>
    </location>
    <ligand>
        <name>CoA</name>
        <dbReference type="ChEBI" id="CHEBI:57287"/>
    </ligand>
</feature>
<protein>
    <recommendedName>
        <fullName evidence="5">Enterobactin synthase component D</fullName>
    </recommendedName>
    <alternativeName>
        <fullName evidence="8">4'-phosphopantetheinyl transferase EntD</fullName>
    </alternativeName>
    <alternativeName>
        <fullName evidence="9">Enterochelin synthase D</fullName>
    </alternativeName>
</protein>
<keyword evidence="13" id="KW-0479">Metal-binding</keyword>
<comment type="pathway">
    <text evidence="2">Siderophore biosynthesis; enterobactin biosynthesis.</text>
</comment>
<evidence type="ECO:0000256" key="10">
    <source>
        <dbReference type="ARBA" id="ARBA00049176"/>
    </source>
</evidence>
<keyword evidence="7" id="KW-0259">Enterobactin biosynthesis</keyword>
<dbReference type="AlphaFoldDB" id="A0A0W7WHW4"/>
<feature type="binding site" evidence="12">
    <location>
        <position position="150"/>
    </location>
    <ligand>
        <name>CoA</name>
        <dbReference type="ChEBI" id="CHEBI:57287"/>
    </ligand>
</feature>
<dbReference type="RefSeq" id="WP_058862844.1">
    <property type="nucleotide sequence ID" value="NZ_LPXO01000008.1"/>
</dbReference>
<comment type="subunit">
    <text evidence="4">EntB, EntD, EntE, and EntF form a multienzyme complex called enterobactin synthase.</text>
</comment>
<dbReference type="GO" id="GO:0009366">
    <property type="term" value="C:enterobactin synthetase complex"/>
    <property type="evidence" value="ECO:0007669"/>
    <property type="project" value="InterPro"/>
</dbReference>
<evidence type="ECO:0000256" key="8">
    <source>
        <dbReference type="ARBA" id="ARBA00029894"/>
    </source>
</evidence>
<keyword evidence="6" id="KW-0808">Transferase</keyword>
<dbReference type="InterPro" id="IPR008278">
    <property type="entry name" value="4-PPantetheinyl_Trfase_dom"/>
</dbReference>
<dbReference type="Pfam" id="PF17837">
    <property type="entry name" value="4PPT_N"/>
    <property type="match status" value="1"/>
</dbReference>
<evidence type="ECO:0000256" key="1">
    <source>
        <dbReference type="ARBA" id="ARBA00003937"/>
    </source>
</evidence>
<evidence type="ECO:0000259" key="15">
    <source>
        <dbReference type="Pfam" id="PF17837"/>
    </source>
</evidence>
<proteinExistence type="inferred from homology"/>
<dbReference type="PANTHER" id="PTHR38096:SF1">
    <property type="entry name" value="ENTEROBACTIN SYNTHASE COMPONENT D"/>
    <property type="match status" value="1"/>
</dbReference>
<dbReference type="OrthoDB" id="8210607at2"/>
<name>A0A0W7WHW4_9RHOB</name>
<reference evidence="16 17" key="1">
    <citation type="submission" date="2015-12" db="EMBL/GenBank/DDBJ databases">
        <authorList>
            <person name="Shamseldin A."/>
            <person name="Moawad H."/>
            <person name="Abd El-Rahim W.M."/>
            <person name="Sadowsky M.J."/>
        </authorList>
    </citation>
    <scope>NUCLEOTIDE SEQUENCE [LARGE SCALE GENOMIC DNA]</scope>
    <source>
        <strain evidence="16 17">SJ5A-1</strain>
    </source>
</reference>
<dbReference type="STRING" id="1685382.AVJ23_14085"/>
<organism evidence="16 17">
    <name type="scientific">Pseudoponticoccus marisrubri</name>
    <dbReference type="NCBI Taxonomy" id="1685382"/>
    <lineage>
        <taxon>Bacteria</taxon>
        <taxon>Pseudomonadati</taxon>
        <taxon>Pseudomonadota</taxon>
        <taxon>Alphaproteobacteria</taxon>
        <taxon>Rhodobacterales</taxon>
        <taxon>Roseobacteraceae</taxon>
        <taxon>Pseudoponticoccus</taxon>
    </lineage>
</organism>
<feature type="domain" description="4'-phosphopantetheinyl transferase" evidence="14">
    <location>
        <begin position="109"/>
        <end position="196"/>
    </location>
</feature>
<keyword evidence="17" id="KW-1185">Reference proteome</keyword>
<dbReference type="GO" id="GO:0000287">
    <property type="term" value="F:magnesium ion binding"/>
    <property type="evidence" value="ECO:0007669"/>
    <property type="project" value="InterPro"/>
</dbReference>
<evidence type="ECO:0000256" key="12">
    <source>
        <dbReference type="PIRSR" id="PIRSR603542-1"/>
    </source>
</evidence>
<dbReference type="UniPathway" id="UPA00017"/>
<sequence length="232" mass="24672">MRTEALATALDRIALPDGIAFGVSGPTDPASLWPEEASAVARAVPGRRTEFAGGRAAARQAMQRLGLPPAAVPSGTDRAPIWPAGLVGSLTHAEGTCLAVLARSATCLSLGVDLERDQPLDPALHDEITRPEEVSASSRRDLRLRFSAKEAVYKALYPQTRVLFGFDGLSVDLQRGRAALVRTPETAAIPDIWHAQTFDVAQWRVAGAIVSLVMLPHPRAGGRAQGMPATMR</sequence>
<dbReference type="GO" id="GO:0008897">
    <property type="term" value="F:holo-[acyl-carrier-protein] synthase activity"/>
    <property type="evidence" value="ECO:0007669"/>
    <property type="project" value="InterPro"/>
</dbReference>
<comment type="similarity">
    <text evidence="3">Belongs to the P-Pant transferase superfamily. EntD family.</text>
</comment>
<feature type="binding site" evidence="12">
    <location>
        <position position="154"/>
    </location>
    <ligand>
        <name>CoA</name>
        <dbReference type="ChEBI" id="CHEBI:57287"/>
    </ligand>
</feature>
<evidence type="ECO:0000256" key="13">
    <source>
        <dbReference type="PIRSR" id="PIRSR603542-2"/>
    </source>
</evidence>
<evidence type="ECO:0000313" key="16">
    <source>
        <dbReference type="EMBL" id="KUF10173.1"/>
    </source>
</evidence>
<feature type="binding site" evidence="12">
    <location>
        <position position="113"/>
    </location>
    <ligand>
        <name>CoA</name>
        <dbReference type="ChEBI" id="CHEBI:57287"/>
    </ligand>
</feature>
<evidence type="ECO:0000256" key="2">
    <source>
        <dbReference type="ARBA" id="ARBA00004993"/>
    </source>
</evidence>
<gene>
    <name evidence="16" type="ORF">AVJ23_14085</name>
</gene>
<dbReference type="PRINTS" id="PR01399">
    <property type="entry name" value="ENTSNTHTASED"/>
</dbReference>
<evidence type="ECO:0000256" key="11">
    <source>
        <dbReference type="ARBA" id="ARBA00049191"/>
    </source>
</evidence>
<evidence type="ECO:0000256" key="9">
    <source>
        <dbReference type="ARBA" id="ARBA00031996"/>
    </source>
</evidence>
<evidence type="ECO:0000256" key="7">
    <source>
        <dbReference type="ARBA" id="ARBA00023191"/>
    </source>
</evidence>